<dbReference type="SMART" id="SM00100">
    <property type="entry name" value="cNMP"/>
    <property type="match status" value="1"/>
</dbReference>
<dbReference type="STRING" id="283909.R7THZ7"/>
<dbReference type="EMBL" id="KB309875">
    <property type="protein sequence ID" value="ELT93107.1"/>
    <property type="molecule type" value="Genomic_DNA"/>
</dbReference>
<evidence type="ECO:0000313" key="3">
    <source>
        <dbReference type="EnsemblMetazoa" id="CapteP85725"/>
    </source>
</evidence>
<name>R7THZ7_CAPTE</name>
<feature type="domain" description="Cyclic nucleotide-binding" evidence="1">
    <location>
        <begin position="60"/>
        <end position="156"/>
    </location>
</feature>
<dbReference type="EMBL" id="AMQN01012977">
    <property type="status" value="NOT_ANNOTATED_CDS"/>
    <property type="molecule type" value="Genomic_DNA"/>
</dbReference>
<dbReference type="Proteomes" id="UP000014760">
    <property type="component" value="Unassembled WGS sequence"/>
</dbReference>
<dbReference type="InterPro" id="IPR000595">
    <property type="entry name" value="cNMP-bd_dom"/>
</dbReference>
<reference evidence="3" key="3">
    <citation type="submission" date="2015-06" db="UniProtKB">
        <authorList>
            <consortium name="EnsemblMetazoa"/>
        </authorList>
    </citation>
    <scope>IDENTIFICATION</scope>
</reference>
<dbReference type="AlphaFoldDB" id="R7THZ7"/>
<dbReference type="Gene3D" id="2.60.120.10">
    <property type="entry name" value="Jelly Rolls"/>
    <property type="match status" value="1"/>
</dbReference>
<sequence length="156" mass="17937">LPKWAKLLTEKDPSERTEKECHRIHALLRGLKSFDKFTEKIQLAMCKAFTHQSIGTLRVILRRGHVGQNFYFIYSGSVFVNVEDMNAQGEKFVKTEVVLTKGDSFGELALLQNVQRTASISCREDAELLVVDRDVFASVCPRIFDRELEEKVNFLR</sequence>
<dbReference type="OrthoDB" id="166212at2759"/>
<reference evidence="2 4" key="2">
    <citation type="journal article" date="2013" name="Nature">
        <title>Insights into bilaterian evolution from three spiralian genomes.</title>
        <authorList>
            <person name="Simakov O."/>
            <person name="Marletaz F."/>
            <person name="Cho S.J."/>
            <person name="Edsinger-Gonzales E."/>
            <person name="Havlak P."/>
            <person name="Hellsten U."/>
            <person name="Kuo D.H."/>
            <person name="Larsson T."/>
            <person name="Lv J."/>
            <person name="Arendt D."/>
            <person name="Savage R."/>
            <person name="Osoegawa K."/>
            <person name="de Jong P."/>
            <person name="Grimwood J."/>
            <person name="Chapman J.A."/>
            <person name="Shapiro H."/>
            <person name="Aerts A."/>
            <person name="Otillar R.P."/>
            <person name="Terry A.Y."/>
            <person name="Boore J.L."/>
            <person name="Grigoriev I.V."/>
            <person name="Lindberg D.R."/>
            <person name="Seaver E.C."/>
            <person name="Weisblat D.A."/>
            <person name="Putnam N.H."/>
            <person name="Rokhsar D.S."/>
        </authorList>
    </citation>
    <scope>NUCLEOTIDE SEQUENCE</scope>
    <source>
        <strain evidence="2 4">I ESC-2004</strain>
    </source>
</reference>
<dbReference type="InterPro" id="IPR014710">
    <property type="entry name" value="RmlC-like_jellyroll"/>
</dbReference>
<proteinExistence type="predicted"/>
<feature type="non-terminal residue" evidence="2">
    <location>
        <position position="1"/>
    </location>
</feature>
<organism evidence="2">
    <name type="scientific">Capitella teleta</name>
    <name type="common">Polychaete worm</name>
    <dbReference type="NCBI Taxonomy" id="283909"/>
    <lineage>
        <taxon>Eukaryota</taxon>
        <taxon>Metazoa</taxon>
        <taxon>Spiralia</taxon>
        <taxon>Lophotrochozoa</taxon>
        <taxon>Annelida</taxon>
        <taxon>Polychaeta</taxon>
        <taxon>Sedentaria</taxon>
        <taxon>Scolecida</taxon>
        <taxon>Capitellidae</taxon>
        <taxon>Capitella</taxon>
    </lineage>
</organism>
<keyword evidence="4" id="KW-1185">Reference proteome</keyword>
<dbReference type="CDD" id="cd00038">
    <property type="entry name" value="CAP_ED"/>
    <property type="match status" value="1"/>
</dbReference>
<dbReference type="GO" id="GO:0030552">
    <property type="term" value="F:cAMP binding"/>
    <property type="evidence" value="ECO:0007669"/>
    <property type="project" value="TreeGrafter"/>
</dbReference>
<dbReference type="GO" id="GO:0007283">
    <property type="term" value="P:spermatogenesis"/>
    <property type="evidence" value="ECO:0007669"/>
    <property type="project" value="TreeGrafter"/>
</dbReference>
<accession>R7THZ7</accession>
<protein>
    <recommendedName>
        <fullName evidence="1">Cyclic nucleotide-binding domain-containing protein</fullName>
    </recommendedName>
</protein>
<dbReference type="PROSITE" id="PS50042">
    <property type="entry name" value="CNMP_BINDING_3"/>
    <property type="match status" value="1"/>
</dbReference>
<evidence type="ECO:0000313" key="4">
    <source>
        <dbReference type="Proteomes" id="UP000014760"/>
    </source>
</evidence>
<dbReference type="PANTHER" id="PTHR23011">
    <property type="entry name" value="CYCLIC NUCLEOTIDE-BINDING DOMAIN CONTAINING PROTEIN"/>
    <property type="match status" value="1"/>
</dbReference>
<dbReference type="InterPro" id="IPR018490">
    <property type="entry name" value="cNMP-bd_dom_sf"/>
</dbReference>
<dbReference type="HOGENOM" id="CLU_141403_0_0_1"/>
<dbReference type="SUPFAM" id="SSF51206">
    <property type="entry name" value="cAMP-binding domain-like"/>
    <property type="match status" value="1"/>
</dbReference>
<dbReference type="EnsemblMetazoa" id="CapteT85725">
    <property type="protein sequence ID" value="CapteP85725"/>
    <property type="gene ID" value="CapteG85725"/>
</dbReference>
<evidence type="ECO:0000313" key="2">
    <source>
        <dbReference type="EMBL" id="ELT93107.1"/>
    </source>
</evidence>
<dbReference type="OMA" id="SISCRAY"/>
<reference evidence="4" key="1">
    <citation type="submission" date="2012-12" db="EMBL/GenBank/DDBJ databases">
        <authorList>
            <person name="Hellsten U."/>
            <person name="Grimwood J."/>
            <person name="Chapman J.A."/>
            <person name="Shapiro H."/>
            <person name="Aerts A."/>
            <person name="Otillar R.P."/>
            <person name="Terry A.Y."/>
            <person name="Boore J.L."/>
            <person name="Simakov O."/>
            <person name="Marletaz F."/>
            <person name="Cho S.-J."/>
            <person name="Edsinger-Gonzales E."/>
            <person name="Havlak P."/>
            <person name="Kuo D.-H."/>
            <person name="Larsson T."/>
            <person name="Lv J."/>
            <person name="Arendt D."/>
            <person name="Savage R."/>
            <person name="Osoegawa K."/>
            <person name="de Jong P."/>
            <person name="Lindberg D.R."/>
            <person name="Seaver E.C."/>
            <person name="Weisblat D.A."/>
            <person name="Putnam N.H."/>
            <person name="Grigoriev I.V."/>
            <person name="Rokhsar D.S."/>
        </authorList>
    </citation>
    <scope>NUCLEOTIDE SEQUENCE</scope>
    <source>
        <strain evidence="4">I ESC-2004</strain>
    </source>
</reference>
<evidence type="ECO:0000259" key="1">
    <source>
        <dbReference type="PROSITE" id="PS50042"/>
    </source>
</evidence>
<gene>
    <name evidence="2" type="ORF">CAPTEDRAFT_85725</name>
</gene>
<dbReference type="PANTHER" id="PTHR23011:SF43">
    <property type="entry name" value="CYCLIC NUCLEOTIDE-BINDING DOMAIN-CONTAINING PROTEIN 2"/>
    <property type="match status" value="1"/>
</dbReference>
<feature type="non-terminal residue" evidence="2">
    <location>
        <position position="156"/>
    </location>
</feature>
<dbReference type="Pfam" id="PF00027">
    <property type="entry name" value="cNMP_binding"/>
    <property type="match status" value="1"/>
</dbReference>
<dbReference type="InterPro" id="IPR018488">
    <property type="entry name" value="cNMP-bd_CS"/>
</dbReference>
<dbReference type="PROSITE" id="PS00889">
    <property type="entry name" value="CNMP_BINDING_2"/>
    <property type="match status" value="1"/>
</dbReference>